<dbReference type="InterPro" id="IPR030192">
    <property type="entry name" value="YbdG"/>
</dbReference>
<dbReference type="InterPro" id="IPR023408">
    <property type="entry name" value="MscS_beta-dom_sf"/>
</dbReference>
<dbReference type="SUPFAM" id="SSF50182">
    <property type="entry name" value="Sm-like ribonucleoproteins"/>
    <property type="match status" value="1"/>
</dbReference>
<keyword evidence="4 5" id="KW-0472">Membrane</keyword>
<keyword evidence="3 5" id="KW-1133">Transmembrane helix</keyword>
<dbReference type="PANTHER" id="PTHR30414:SF0">
    <property type="entry name" value="MINICONDUCTANCE MECHANOSENSITIVE CHANNEL YBDG"/>
    <property type="match status" value="1"/>
</dbReference>
<evidence type="ECO:0000256" key="4">
    <source>
        <dbReference type="ARBA" id="ARBA00023136"/>
    </source>
</evidence>
<evidence type="ECO:0000256" key="5">
    <source>
        <dbReference type="SAM" id="Phobius"/>
    </source>
</evidence>
<keyword evidence="8" id="KW-1185">Reference proteome</keyword>
<evidence type="ECO:0000256" key="3">
    <source>
        <dbReference type="ARBA" id="ARBA00022989"/>
    </source>
</evidence>
<dbReference type="GO" id="GO:0005886">
    <property type="term" value="C:plasma membrane"/>
    <property type="evidence" value="ECO:0007669"/>
    <property type="project" value="TreeGrafter"/>
</dbReference>
<reference evidence="8" key="1">
    <citation type="submission" date="2019-06" db="EMBL/GenBank/DDBJ databases">
        <title>Sulfurimonas gotlandica sp. nov., a chemoautotrophic and psychrotolerant epsilonproteobacterium isolated from a pelagic redoxcline, and an emended description of the genus Sulfurimonas.</title>
        <authorList>
            <person name="Wang S."/>
            <person name="Jiang L."/>
            <person name="Shao Z."/>
        </authorList>
    </citation>
    <scope>NUCLEOTIDE SEQUENCE [LARGE SCALE GENOMIC DNA]</scope>
    <source>
        <strain evidence="8">1-1N</strain>
    </source>
</reference>
<sequence>MFMQNFINEIDFQALLQVSIIIGSSILISIIAYFISKKYIIKIIHKLIFKTKSELDNTFIKTGFFEQLAHLIPPVVILYFSQFYPQNISSSVSQIIKFWIAVVIIKTIDKFLSTTLEIYNTLEISKDKPIKGYIQLLKMIVYILGFIIAVCVLVGISPWGVLSGVGAFTAVLMFIFKDTILSLVASVQIVANDLFRVGDWIEAENFGADGEVIDIALHSVKVQNWDKTIVTIPTYKFMESSFKNWRGMEKSGGRRIKRSLFIDVNSIKFCNTELLEKLDKIEILKEYLKEKQKVVDTTDEITLNKRKLTNIGTFREYIKRYLENNPNIDSKNFTFIIRQLQPTSKGVPLEVYAFSNKNKWAEYEAVQSDIFDHLLVALKEFDLRLYQEPSGELGTLK</sequence>
<dbReference type="EMBL" id="CP041166">
    <property type="protein sequence ID" value="QFR43231.1"/>
    <property type="molecule type" value="Genomic_DNA"/>
</dbReference>
<dbReference type="Gene3D" id="2.30.30.60">
    <property type="match status" value="1"/>
</dbReference>
<evidence type="ECO:0000313" key="7">
    <source>
        <dbReference type="EMBL" id="QFR43231.1"/>
    </source>
</evidence>
<dbReference type="GO" id="GO:0071470">
    <property type="term" value="P:cellular response to osmotic stress"/>
    <property type="evidence" value="ECO:0007669"/>
    <property type="project" value="InterPro"/>
</dbReference>
<gene>
    <name evidence="7" type="ORF">FJR47_04665</name>
</gene>
<evidence type="ECO:0000259" key="6">
    <source>
        <dbReference type="Pfam" id="PF00924"/>
    </source>
</evidence>
<accession>A0AAJ4A3F7</accession>
<name>A0AAJ4A3F7_9BACT</name>
<dbReference type="InterPro" id="IPR010920">
    <property type="entry name" value="LSM_dom_sf"/>
</dbReference>
<dbReference type="KEGG" id="suln:FJR47_04665"/>
<proteinExistence type="predicted"/>
<dbReference type="GO" id="GO:0008381">
    <property type="term" value="F:mechanosensitive monoatomic ion channel activity"/>
    <property type="evidence" value="ECO:0007669"/>
    <property type="project" value="InterPro"/>
</dbReference>
<dbReference type="Pfam" id="PF00924">
    <property type="entry name" value="MS_channel_2nd"/>
    <property type="match status" value="1"/>
</dbReference>
<keyword evidence="2 5" id="KW-0812">Transmembrane</keyword>
<organism evidence="7 8">
    <name type="scientific">Sulfurimonas xiamenensis</name>
    <dbReference type="NCBI Taxonomy" id="2590021"/>
    <lineage>
        <taxon>Bacteria</taxon>
        <taxon>Pseudomonadati</taxon>
        <taxon>Campylobacterota</taxon>
        <taxon>Epsilonproteobacteria</taxon>
        <taxon>Campylobacterales</taxon>
        <taxon>Sulfurimonadaceae</taxon>
        <taxon>Sulfurimonas</taxon>
    </lineage>
</organism>
<comment type="subcellular location">
    <subcellularLocation>
        <location evidence="1">Membrane</location>
    </subcellularLocation>
</comment>
<evidence type="ECO:0000256" key="1">
    <source>
        <dbReference type="ARBA" id="ARBA00004370"/>
    </source>
</evidence>
<evidence type="ECO:0000256" key="2">
    <source>
        <dbReference type="ARBA" id="ARBA00022692"/>
    </source>
</evidence>
<dbReference type="AlphaFoldDB" id="A0AAJ4A3F7"/>
<dbReference type="Proteomes" id="UP000326061">
    <property type="component" value="Chromosome"/>
</dbReference>
<feature type="domain" description="Mechanosensitive ion channel MscS" evidence="6">
    <location>
        <begin position="178"/>
        <end position="246"/>
    </location>
</feature>
<feature type="transmembrane region" description="Helical" evidence="5">
    <location>
        <begin position="136"/>
        <end position="159"/>
    </location>
</feature>
<dbReference type="InterPro" id="IPR006685">
    <property type="entry name" value="MscS_channel_2nd"/>
</dbReference>
<dbReference type="PANTHER" id="PTHR30414">
    <property type="entry name" value="MINICONDUCTANCE MECHANOSENSITIVE CHANNEL YBDG"/>
    <property type="match status" value="1"/>
</dbReference>
<evidence type="ECO:0000313" key="8">
    <source>
        <dbReference type="Proteomes" id="UP000326061"/>
    </source>
</evidence>
<protein>
    <submittedName>
        <fullName evidence="7">Mechanosensitive ion channel family protein</fullName>
    </submittedName>
</protein>
<feature type="transmembrane region" description="Helical" evidence="5">
    <location>
        <begin position="12"/>
        <end position="35"/>
    </location>
</feature>